<keyword evidence="2 6" id="KW-0540">Nuclease</keyword>
<keyword evidence="9" id="KW-1185">Reference proteome</keyword>
<dbReference type="SUPFAM" id="SSF88723">
    <property type="entry name" value="PIN domain-like"/>
    <property type="match status" value="1"/>
</dbReference>
<dbReference type="HAMAP" id="MF_00265">
    <property type="entry name" value="VapC_Nob1"/>
    <property type="match status" value="1"/>
</dbReference>
<evidence type="ECO:0000259" key="7">
    <source>
        <dbReference type="Pfam" id="PF01850"/>
    </source>
</evidence>
<evidence type="ECO:0000256" key="4">
    <source>
        <dbReference type="ARBA" id="ARBA00022801"/>
    </source>
</evidence>
<name>A0A2P7S5M7_9HYPH</name>
<feature type="domain" description="PIN" evidence="7">
    <location>
        <begin position="5"/>
        <end position="122"/>
    </location>
</feature>
<dbReference type="AlphaFoldDB" id="A0A2P7S5M7"/>
<dbReference type="GO" id="GO:0016787">
    <property type="term" value="F:hydrolase activity"/>
    <property type="evidence" value="ECO:0007669"/>
    <property type="project" value="UniProtKB-KW"/>
</dbReference>
<evidence type="ECO:0000313" key="9">
    <source>
        <dbReference type="Proteomes" id="UP000241229"/>
    </source>
</evidence>
<protein>
    <recommendedName>
        <fullName evidence="6">Ribonuclease VapC</fullName>
        <shortName evidence="6">RNase VapC</shortName>
        <ecNumber evidence="6">3.1.-.-</ecNumber>
    </recommendedName>
    <alternativeName>
        <fullName evidence="6">Toxin VapC</fullName>
    </alternativeName>
</protein>
<dbReference type="EC" id="3.1.-.-" evidence="6"/>
<evidence type="ECO:0000256" key="3">
    <source>
        <dbReference type="ARBA" id="ARBA00022723"/>
    </source>
</evidence>
<dbReference type="Gene3D" id="3.40.50.1010">
    <property type="entry name" value="5'-nuclease"/>
    <property type="match status" value="1"/>
</dbReference>
<keyword evidence="3 6" id="KW-0479">Metal-binding</keyword>
<dbReference type="InterPro" id="IPR029060">
    <property type="entry name" value="PIN-like_dom_sf"/>
</dbReference>
<dbReference type="OrthoDB" id="1524147at2"/>
<dbReference type="Pfam" id="PF01850">
    <property type="entry name" value="PIN"/>
    <property type="match status" value="1"/>
</dbReference>
<dbReference type="Proteomes" id="UP000241229">
    <property type="component" value="Unassembled WGS sequence"/>
</dbReference>
<feature type="binding site" evidence="6">
    <location>
        <position position="8"/>
    </location>
    <ligand>
        <name>Mg(2+)</name>
        <dbReference type="ChEBI" id="CHEBI:18420"/>
    </ligand>
</feature>
<keyword evidence="4 6" id="KW-0378">Hydrolase</keyword>
<dbReference type="RefSeq" id="WP_106773419.1">
    <property type="nucleotide sequence ID" value="NZ_PXYK01000016.1"/>
</dbReference>
<keyword evidence="6" id="KW-0800">Toxin</keyword>
<reference evidence="8 9" key="1">
    <citation type="submission" date="2018-03" db="EMBL/GenBank/DDBJ databases">
        <title>The draft genome of Mesorhizobium sp. 6GN-30.</title>
        <authorList>
            <person name="Liu L."/>
            <person name="Li L."/>
            <person name="Wang T."/>
            <person name="Zhang X."/>
            <person name="Liang L."/>
        </authorList>
    </citation>
    <scope>NUCLEOTIDE SEQUENCE [LARGE SCALE GENOMIC DNA]</scope>
    <source>
        <strain evidence="8 9">6GN30</strain>
    </source>
</reference>
<dbReference type="InterPro" id="IPR002716">
    <property type="entry name" value="PIN_dom"/>
</dbReference>
<dbReference type="InterPro" id="IPR022907">
    <property type="entry name" value="VapC_family"/>
</dbReference>
<evidence type="ECO:0000256" key="1">
    <source>
        <dbReference type="ARBA" id="ARBA00022649"/>
    </source>
</evidence>
<dbReference type="PANTHER" id="PTHR35901:SF1">
    <property type="entry name" value="EXONUCLEASE VAPC9"/>
    <property type="match status" value="1"/>
</dbReference>
<evidence type="ECO:0000313" key="8">
    <source>
        <dbReference type="EMBL" id="PSJ57739.1"/>
    </source>
</evidence>
<comment type="similarity">
    <text evidence="6">Belongs to the PINc/VapC protein family.</text>
</comment>
<accession>A0A2P7S5M7</accession>
<dbReference type="PANTHER" id="PTHR35901">
    <property type="entry name" value="RIBONUCLEASE VAPC3"/>
    <property type="match status" value="1"/>
</dbReference>
<keyword evidence="5 6" id="KW-0460">Magnesium</keyword>
<dbReference type="EMBL" id="PXYK01000016">
    <property type="protein sequence ID" value="PSJ57739.1"/>
    <property type="molecule type" value="Genomic_DNA"/>
</dbReference>
<evidence type="ECO:0000256" key="6">
    <source>
        <dbReference type="HAMAP-Rule" id="MF_00265"/>
    </source>
</evidence>
<proteinExistence type="inferred from homology"/>
<dbReference type="InterPro" id="IPR051619">
    <property type="entry name" value="TypeII_TA_RNase_PINc/VapC"/>
</dbReference>
<dbReference type="GO" id="GO:0090729">
    <property type="term" value="F:toxin activity"/>
    <property type="evidence" value="ECO:0007669"/>
    <property type="project" value="UniProtKB-KW"/>
</dbReference>
<feature type="binding site" evidence="6">
    <location>
        <position position="99"/>
    </location>
    <ligand>
        <name>Mg(2+)</name>
        <dbReference type="ChEBI" id="CHEBI:18420"/>
    </ligand>
</feature>
<sequence length="142" mass="15817">MTQTIVVDASVVAKWLVPEEHSLKAVALRSSYSFAVPDILFAEVANILWKKMRRGELTEADGDDAVGALSFAKLQVERTEPLGPAALRLSRLLDHPTYDCFYLCLAARLDTIMVTADERLLRKLRSSSQAEWRDVAVDLQAV</sequence>
<dbReference type="GO" id="GO:0004540">
    <property type="term" value="F:RNA nuclease activity"/>
    <property type="evidence" value="ECO:0007669"/>
    <property type="project" value="InterPro"/>
</dbReference>
<dbReference type="GO" id="GO:0000287">
    <property type="term" value="F:magnesium ion binding"/>
    <property type="evidence" value="ECO:0007669"/>
    <property type="project" value="UniProtKB-UniRule"/>
</dbReference>
<comment type="cofactor">
    <cofactor evidence="6">
        <name>Mg(2+)</name>
        <dbReference type="ChEBI" id="CHEBI:18420"/>
    </cofactor>
</comment>
<keyword evidence="1 6" id="KW-1277">Toxin-antitoxin system</keyword>
<gene>
    <name evidence="6" type="primary">vapC</name>
    <name evidence="8" type="ORF">C7I84_17080</name>
</gene>
<dbReference type="CDD" id="cd09873">
    <property type="entry name" value="PIN_Pae0151-like"/>
    <property type="match status" value="1"/>
</dbReference>
<comment type="caution">
    <text evidence="8">The sequence shown here is derived from an EMBL/GenBank/DDBJ whole genome shotgun (WGS) entry which is preliminary data.</text>
</comment>
<dbReference type="InterPro" id="IPR044153">
    <property type="entry name" value="PIN_Pae0151-like"/>
</dbReference>
<comment type="function">
    <text evidence="6">Toxic component of a toxin-antitoxin (TA) system. An RNase.</text>
</comment>
<evidence type="ECO:0000256" key="2">
    <source>
        <dbReference type="ARBA" id="ARBA00022722"/>
    </source>
</evidence>
<evidence type="ECO:0000256" key="5">
    <source>
        <dbReference type="ARBA" id="ARBA00022842"/>
    </source>
</evidence>
<organism evidence="8 9">
    <name type="scientific">Kumtagia ephedrae</name>
    <dbReference type="NCBI Taxonomy" id="2116701"/>
    <lineage>
        <taxon>Bacteria</taxon>
        <taxon>Pseudomonadati</taxon>
        <taxon>Pseudomonadota</taxon>
        <taxon>Alphaproteobacteria</taxon>
        <taxon>Hyphomicrobiales</taxon>
        <taxon>Phyllobacteriaceae</taxon>
        <taxon>Kumtagia</taxon>
    </lineage>
</organism>